<dbReference type="EMBL" id="DSIN01000029">
    <property type="protein sequence ID" value="HEF27397.1"/>
    <property type="molecule type" value="Genomic_DNA"/>
</dbReference>
<proteinExistence type="predicted"/>
<reference evidence="2" key="1">
    <citation type="journal article" date="2020" name="mSystems">
        <title>Genome- and Community-Level Interaction Insights into Carbon Utilization and Element Cycling Functions of Hydrothermarchaeota in Hydrothermal Sediment.</title>
        <authorList>
            <person name="Zhou Z."/>
            <person name="Liu Y."/>
            <person name="Xu W."/>
            <person name="Pan J."/>
            <person name="Luo Z.H."/>
            <person name="Li M."/>
        </authorList>
    </citation>
    <scope>NUCLEOTIDE SEQUENCE [LARGE SCALE GENOMIC DNA]</scope>
    <source>
        <strain evidence="2">SpSt-200</strain>
    </source>
</reference>
<protein>
    <submittedName>
        <fullName evidence="2">Uncharacterized protein</fullName>
    </submittedName>
</protein>
<evidence type="ECO:0000256" key="1">
    <source>
        <dbReference type="SAM" id="MobiDB-lite"/>
    </source>
</evidence>
<gene>
    <name evidence="2" type="ORF">ENP23_16675</name>
</gene>
<feature type="region of interest" description="Disordered" evidence="1">
    <location>
        <begin position="32"/>
        <end position="65"/>
    </location>
</feature>
<name>A0A7C2BG27_9PSED</name>
<organism evidence="2">
    <name type="scientific">Pseudomonas graminis</name>
    <dbReference type="NCBI Taxonomy" id="158627"/>
    <lineage>
        <taxon>Bacteria</taxon>
        <taxon>Pseudomonadati</taxon>
        <taxon>Pseudomonadota</taxon>
        <taxon>Gammaproteobacteria</taxon>
        <taxon>Pseudomonadales</taxon>
        <taxon>Pseudomonadaceae</taxon>
        <taxon>Pseudomonas</taxon>
    </lineage>
</organism>
<evidence type="ECO:0000313" key="2">
    <source>
        <dbReference type="EMBL" id="HEF27397.1"/>
    </source>
</evidence>
<comment type="caution">
    <text evidence="2">The sequence shown here is derived from an EMBL/GenBank/DDBJ whole genome shotgun (WGS) entry which is preliminary data.</text>
</comment>
<dbReference type="AlphaFoldDB" id="A0A7C2BG27"/>
<sequence length="79" mass="8997">MILIFIRRKLRHRQSRLGCRLNAGLAPWAERHGCRESRPPPWMADGGGPTERDRSEGTLTKEGPNREQALLLTFGAFQK</sequence>
<accession>A0A7C2BG27</accession>